<dbReference type="EMBL" id="QFFI01000013">
    <property type="protein sequence ID" value="PWG63159.1"/>
    <property type="molecule type" value="Genomic_DNA"/>
</dbReference>
<feature type="domain" description="SpoVR protein-like N-terminal" evidence="2">
    <location>
        <begin position="3"/>
        <end position="373"/>
    </location>
</feature>
<feature type="region of interest" description="Disordered" evidence="1">
    <location>
        <begin position="163"/>
        <end position="217"/>
    </location>
</feature>
<feature type="domain" description="SpoVR-like C-terminal" evidence="3">
    <location>
        <begin position="396"/>
        <end position="447"/>
    </location>
</feature>
<dbReference type="PANTHER" id="PTHR30029">
    <property type="entry name" value="STAGE V SPORULATION PROTEIN R"/>
    <property type="match status" value="1"/>
</dbReference>
<name>A0A2U2N2D6_9GAMM</name>
<proteinExistence type="predicted"/>
<sequence>MTESLEDTIPRLEALAADLGLRHHPVDFEIVPPTFMMEVAVYGLPVRMPHWSFGVRWIHQMIQHRMGHSKIFEVVFPGNPNRAYLVNTNSVEENTLVVAHVLGHADFSHNNMTFARSQEQVGYHIVEQAAAHAHRIQEVIDSVGTRRVEEVLDVALALEPHIDTDQPLERPPYGRRSRDRQASERDDDPFRARYGHLPGEEPTGTGARERPQPPRIPPYPERDLLWFIAQYAPEMEDWERDIFLAVRKESYYFQPVFNCQIMNEGWASYWHSRLLREADFLPQQTYVDCMKTHSDVVRPYAGDRQVALQVNPYHLGYQIWEKLVEAEGMEAARQLMEQEDDFAFVRNHLSAEMAEELGLFVYSARQNGEIRVTESNLHELHEAILRPKFHFGAPRVYADELKSDGTLILRHDHQGDGAGLEVERARQVLDYLDRIWRRPVKLYTTDERGREICLKPGLED</sequence>
<reference evidence="4 5" key="1">
    <citation type="submission" date="2018-05" db="EMBL/GenBank/DDBJ databases">
        <title>Spiribacter halobius sp. nov., a moderately halophilic bacterium isolated from marine solar saltern.</title>
        <authorList>
            <person name="Zheng W.-S."/>
            <person name="Lu D.-C."/>
            <person name="Du Z.-J."/>
        </authorList>
    </citation>
    <scope>NUCLEOTIDE SEQUENCE [LARGE SCALE GENOMIC DNA]</scope>
    <source>
        <strain evidence="4 5">E85</strain>
    </source>
</reference>
<organism evidence="4 5">
    <name type="scientific">Sediminicurvatus halobius</name>
    <dbReference type="NCBI Taxonomy" id="2182432"/>
    <lineage>
        <taxon>Bacteria</taxon>
        <taxon>Pseudomonadati</taxon>
        <taxon>Pseudomonadota</taxon>
        <taxon>Gammaproteobacteria</taxon>
        <taxon>Chromatiales</taxon>
        <taxon>Ectothiorhodospiraceae</taxon>
        <taxon>Sediminicurvatus</taxon>
    </lineage>
</organism>
<protein>
    <submittedName>
        <fullName evidence="4">Stage V sporulation protein R</fullName>
    </submittedName>
</protein>
<accession>A0A2U2N2D6</accession>
<dbReference type="OrthoDB" id="9784270at2"/>
<dbReference type="Pfam" id="PF04293">
    <property type="entry name" value="SpoVR"/>
    <property type="match status" value="1"/>
</dbReference>
<dbReference type="RefSeq" id="WP_109678659.1">
    <property type="nucleotide sequence ID" value="NZ_CP086615.1"/>
</dbReference>
<dbReference type="Pfam" id="PF24755">
    <property type="entry name" value="SpoVR_C"/>
    <property type="match status" value="1"/>
</dbReference>
<evidence type="ECO:0000256" key="1">
    <source>
        <dbReference type="SAM" id="MobiDB-lite"/>
    </source>
</evidence>
<dbReference type="InterPro" id="IPR057008">
    <property type="entry name" value="SpoVR-like_C"/>
</dbReference>
<evidence type="ECO:0000259" key="2">
    <source>
        <dbReference type="Pfam" id="PF04293"/>
    </source>
</evidence>
<gene>
    <name evidence="4" type="ORF">DEM34_09940</name>
</gene>
<feature type="compositionally biased region" description="Basic and acidic residues" evidence="1">
    <location>
        <begin position="179"/>
        <end position="191"/>
    </location>
</feature>
<dbReference type="InterPro" id="IPR056174">
    <property type="entry name" value="SpoVR_N"/>
</dbReference>
<comment type="caution">
    <text evidence="4">The sequence shown here is derived from an EMBL/GenBank/DDBJ whole genome shotgun (WGS) entry which is preliminary data.</text>
</comment>
<dbReference type="Proteomes" id="UP000245474">
    <property type="component" value="Unassembled WGS sequence"/>
</dbReference>
<evidence type="ECO:0000259" key="3">
    <source>
        <dbReference type="Pfam" id="PF24755"/>
    </source>
</evidence>
<evidence type="ECO:0000313" key="5">
    <source>
        <dbReference type="Proteomes" id="UP000245474"/>
    </source>
</evidence>
<dbReference type="PANTHER" id="PTHR30029:SF2">
    <property type="entry name" value="STAGE V SPORULATION PROTEIN R"/>
    <property type="match status" value="1"/>
</dbReference>
<keyword evidence="5" id="KW-1185">Reference proteome</keyword>
<evidence type="ECO:0000313" key="4">
    <source>
        <dbReference type="EMBL" id="PWG63159.1"/>
    </source>
</evidence>
<dbReference type="AlphaFoldDB" id="A0A2U2N2D6"/>
<dbReference type="InterPro" id="IPR007390">
    <property type="entry name" value="Spore_V_R"/>
</dbReference>